<keyword evidence="4" id="KW-0560">Oxidoreductase</keyword>
<gene>
    <name evidence="6" type="ORF">ABQJ54_01465</name>
</gene>
<dbReference type="InterPro" id="IPR010300">
    <property type="entry name" value="CDO_1"/>
</dbReference>
<dbReference type="CDD" id="cd10548">
    <property type="entry name" value="cupin_CDO"/>
    <property type="match status" value="1"/>
</dbReference>
<comment type="caution">
    <text evidence="6">The sequence shown here is derived from an EMBL/GenBank/DDBJ whole genome shotgun (WGS) entry which is preliminary data.</text>
</comment>
<evidence type="ECO:0000256" key="2">
    <source>
        <dbReference type="ARBA" id="ARBA00022723"/>
    </source>
</evidence>
<organism evidence="6 7">
    <name type="scientific">Rhodanobacter lycopersici</name>
    <dbReference type="NCBI Taxonomy" id="3162487"/>
    <lineage>
        <taxon>Bacteria</taxon>
        <taxon>Pseudomonadati</taxon>
        <taxon>Pseudomonadota</taxon>
        <taxon>Gammaproteobacteria</taxon>
        <taxon>Lysobacterales</taxon>
        <taxon>Rhodanobacteraceae</taxon>
        <taxon>Rhodanobacter</taxon>
    </lineage>
</organism>
<dbReference type="GO" id="GO:0051213">
    <property type="term" value="F:dioxygenase activity"/>
    <property type="evidence" value="ECO:0007669"/>
    <property type="project" value="UniProtKB-KW"/>
</dbReference>
<evidence type="ECO:0000256" key="5">
    <source>
        <dbReference type="ARBA" id="ARBA00023004"/>
    </source>
</evidence>
<dbReference type="PANTHER" id="PTHR12918:SF1">
    <property type="entry name" value="CYSTEINE DIOXYGENASE TYPE 1"/>
    <property type="match status" value="1"/>
</dbReference>
<evidence type="ECO:0000313" key="6">
    <source>
        <dbReference type="EMBL" id="MEW9570412.1"/>
    </source>
</evidence>
<dbReference type="InterPro" id="IPR011051">
    <property type="entry name" value="RmlC_Cupin_sf"/>
</dbReference>
<sequence length="201" mass="21910">MHDALLRNQADETPTLTDWSNRVSALINDYIDRHAIVDVQSLAETLAAATGWPGCPHARDVAGDGVAAYRRIPLSNHESRNYEALLILWPPGHATPIHDHAGLWGLELVLDGALEVEAFSLSLQPAPRLVPRDQAMLGIGDHAAFSGADYAHCCRNLSSQQPALSLHIYGGALDAYRSFHQQGSGDWTSVEHQVQRELALV</sequence>
<dbReference type="EMBL" id="JBFOHK010000001">
    <property type="protein sequence ID" value="MEW9570412.1"/>
    <property type="molecule type" value="Genomic_DNA"/>
</dbReference>
<name>A0ABV3Q9M0_9GAMM</name>
<protein>
    <submittedName>
        <fullName evidence="6">Cysteine dioxygenase family protein</fullName>
    </submittedName>
</protein>
<dbReference type="SUPFAM" id="SSF51182">
    <property type="entry name" value="RmlC-like cupins"/>
    <property type="match status" value="1"/>
</dbReference>
<dbReference type="InterPro" id="IPR014710">
    <property type="entry name" value="RmlC-like_jellyroll"/>
</dbReference>
<reference evidence="6 7" key="1">
    <citation type="submission" date="2024-06" db="EMBL/GenBank/DDBJ databases">
        <authorList>
            <person name="Woo H."/>
        </authorList>
    </citation>
    <scope>NUCLEOTIDE SEQUENCE [LARGE SCALE GENOMIC DNA]</scope>
    <source>
        <strain evidence="6 7">Si-c</strain>
    </source>
</reference>
<evidence type="ECO:0000256" key="4">
    <source>
        <dbReference type="ARBA" id="ARBA00023002"/>
    </source>
</evidence>
<dbReference type="PANTHER" id="PTHR12918">
    <property type="entry name" value="CYSTEINE DIOXYGENASE"/>
    <property type="match status" value="1"/>
</dbReference>
<accession>A0ABV3Q9M0</accession>
<proteinExistence type="inferred from homology"/>
<evidence type="ECO:0000256" key="3">
    <source>
        <dbReference type="ARBA" id="ARBA00022964"/>
    </source>
</evidence>
<dbReference type="RefSeq" id="WP_367852507.1">
    <property type="nucleotide sequence ID" value="NZ_JBFOHK010000001.1"/>
</dbReference>
<evidence type="ECO:0000313" key="7">
    <source>
        <dbReference type="Proteomes" id="UP001556220"/>
    </source>
</evidence>
<keyword evidence="2" id="KW-0479">Metal-binding</keyword>
<comment type="similarity">
    <text evidence="1">Belongs to the cysteine dioxygenase family.</text>
</comment>
<dbReference type="Proteomes" id="UP001556220">
    <property type="component" value="Unassembled WGS sequence"/>
</dbReference>
<keyword evidence="7" id="KW-1185">Reference proteome</keyword>
<keyword evidence="3 6" id="KW-0223">Dioxygenase</keyword>
<evidence type="ECO:0000256" key="1">
    <source>
        <dbReference type="ARBA" id="ARBA00006622"/>
    </source>
</evidence>
<dbReference type="Pfam" id="PF05995">
    <property type="entry name" value="CDO_I"/>
    <property type="match status" value="1"/>
</dbReference>
<dbReference type="Gene3D" id="2.60.120.10">
    <property type="entry name" value="Jelly Rolls"/>
    <property type="match status" value="1"/>
</dbReference>
<keyword evidence="5" id="KW-0408">Iron</keyword>